<evidence type="ECO:0000256" key="1">
    <source>
        <dbReference type="ARBA" id="ARBA00004496"/>
    </source>
</evidence>
<organism evidence="9 10">
    <name type="scientific">Malassezia restricta (strain ATCC 96810 / NBRC 103918 / CBS 7877)</name>
    <name type="common">Seborrheic dermatitis infection agent</name>
    <dbReference type="NCBI Taxonomy" id="425264"/>
    <lineage>
        <taxon>Eukaryota</taxon>
        <taxon>Fungi</taxon>
        <taxon>Dikarya</taxon>
        <taxon>Basidiomycota</taxon>
        <taxon>Ustilaginomycotina</taxon>
        <taxon>Malasseziomycetes</taxon>
        <taxon>Malasseziales</taxon>
        <taxon>Malasseziaceae</taxon>
        <taxon>Malassezia</taxon>
    </lineage>
</organism>
<dbReference type="GO" id="GO:0071028">
    <property type="term" value="P:nuclear mRNA surveillance"/>
    <property type="evidence" value="ECO:0007669"/>
    <property type="project" value="TreeGrafter"/>
</dbReference>
<evidence type="ECO:0000256" key="4">
    <source>
        <dbReference type="ARBA" id="ARBA00022490"/>
    </source>
</evidence>
<dbReference type="GO" id="GO:0016075">
    <property type="term" value="P:rRNA catabolic process"/>
    <property type="evidence" value="ECO:0007669"/>
    <property type="project" value="TreeGrafter"/>
</dbReference>
<comment type="subcellular location">
    <subcellularLocation>
        <location evidence="1">Cytoplasm</location>
    </subcellularLocation>
    <subcellularLocation>
        <location evidence="2">Nucleus</location>
        <location evidence="2">Nucleolus</location>
    </subcellularLocation>
</comment>
<dbReference type="GO" id="GO:0034476">
    <property type="term" value="P:U5 snRNA 3'-end processing"/>
    <property type="evidence" value="ECO:0007669"/>
    <property type="project" value="TreeGrafter"/>
</dbReference>
<dbReference type="GO" id="GO:0000177">
    <property type="term" value="C:cytoplasmic exosome (RNase complex)"/>
    <property type="evidence" value="ECO:0007669"/>
    <property type="project" value="TreeGrafter"/>
</dbReference>
<dbReference type="InterPro" id="IPR050590">
    <property type="entry name" value="Exosome_comp_Rrp42_subfam"/>
</dbReference>
<dbReference type="Gene3D" id="3.30.230.70">
    <property type="entry name" value="GHMP Kinase, N-terminal domain"/>
    <property type="match status" value="1"/>
</dbReference>
<feature type="domain" description="Exoribonuclease phosphorolytic" evidence="8">
    <location>
        <begin position="250"/>
        <end position="314"/>
    </location>
</feature>
<evidence type="ECO:0000256" key="3">
    <source>
        <dbReference type="ARBA" id="ARBA00006678"/>
    </source>
</evidence>
<keyword evidence="10" id="KW-1185">Reference proteome</keyword>
<dbReference type="GO" id="GO:0000467">
    <property type="term" value="P:exonucleolytic trimming to generate mature 3'-end of 5.8S rRNA from tricistronic rRNA transcript (SSU-rRNA, 5.8S rRNA, LSU-rRNA)"/>
    <property type="evidence" value="ECO:0007669"/>
    <property type="project" value="TreeGrafter"/>
</dbReference>
<dbReference type="GO" id="GO:0071038">
    <property type="term" value="P:TRAMP-dependent tRNA surveillance pathway"/>
    <property type="evidence" value="ECO:0007669"/>
    <property type="project" value="TreeGrafter"/>
</dbReference>
<dbReference type="OrthoDB" id="272245at2759"/>
<gene>
    <name evidence="9" type="primary">EXOSC7</name>
    <name evidence="9" type="ORF">DNF11_2354</name>
</gene>
<evidence type="ECO:0000313" key="10">
    <source>
        <dbReference type="Proteomes" id="UP000269793"/>
    </source>
</evidence>
<dbReference type="SUPFAM" id="SSF55666">
    <property type="entry name" value="Ribonuclease PH domain 2-like"/>
    <property type="match status" value="1"/>
</dbReference>
<keyword evidence="4" id="KW-0963">Cytoplasm</keyword>
<dbReference type="Pfam" id="PF03725">
    <property type="entry name" value="RNase_PH_C"/>
    <property type="match status" value="1"/>
</dbReference>
<dbReference type="InterPro" id="IPR015847">
    <property type="entry name" value="ExoRNase_PH_dom2"/>
</dbReference>
<dbReference type="GO" id="GO:0035925">
    <property type="term" value="F:mRNA 3'-UTR AU-rich region binding"/>
    <property type="evidence" value="ECO:0007669"/>
    <property type="project" value="TreeGrafter"/>
</dbReference>
<dbReference type="GO" id="GO:0034475">
    <property type="term" value="P:U4 snRNA 3'-end processing"/>
    <property type="evidence" value="ECO:0007669"/>
    <property type="project" value="TreeGrafter"/>
</dbReference>
<evidence type="ECO:0000256" key="2">
    <source>
        <dbReference type="ARBA" id="ARBA00004604"/>
    </source>
</evidence>
<dbReference type="InterPro" id="IPR001247">
    <property type="entry name" value="ExoRNase_PH_dom1"/>
</dbReference>
<sequence>MPPATLSRTEQSYLLDGLRSKPAERADRRGLHEYRMMQVDTDLSLQADGSARVVLGSTEVHCGVKAEIESYDAPHVNVLPDVDFAPWLPPSPRVQVMVEYSPALLHEHNATELAMITDTVQDMLQACYALTGNSIGPLDARQFIVVPYARYWVLHLDVYVMSWSGGNVLDAVFAAAFCAMYQARIPGTKILSLDKAAARQDDEVDQDDPAGIKFITRGRKPSSSAAIDDAVDFALENEWDHGHLLAGREDVPVCITIYPFEDTYLLDPTLEEETALSSGIAVLASARGQIYGIRQRGSGELTLDAIHKAADVGTSYAKQLAQTLQARFV</sequence>
<evidence type="ECO:0000259" key="8">
    <source>
        <dbReference type="Pfam" id="PF03725"/>
    </source>
</evidence>
<dbReference type="GO" id="GO:0034473">
    <property type="term" value="P:U1 snRNA 3'-end processing"/>
    <property type="evidence" value="ECO:0007669"/>
    <property type="project" value="TreeGrafter"/>
</dbReference>
<dbReference type="GO" id="GO:0071035">
    <property type="term" value="P:nuclear polyadenylation-dependent rRNA catabolic process"/>
    <property type="evidence" value="ECO:0007669"/>
    <property type="project" value="TreeGrafter"/>
</dbReference>
<dbReference type="Pfam" id="PF01138">
    <property type="entry name" value="RNase_PH"/>
    <property type="match status" value="1"/>
</dbReference>
<evidence type="ECO:0000259" key="7">
    <source>
        <dbReference type="Pfam" id="PF01138"/>
    </source>
</evidence>
<dbReference type="InterPro" id="IPR020568">
    <property type="entry name" value="Ribosomal_Su5_D2-typ_SF"/>
</dbReference>
<protein>
    <recommendedName>
        <fullName evidence="6">Ribosomal RNA-processing protein 42</fullName>
    </recommendedName>
</protein>
<accession>A0A3G2S5H4</accession>
<reference evidence="9 10" key="1">
    <citation type="submission" date="2018-10" db="EMBL/GenBank/DDBJ databases">
        <title>Complete genome sequence of Malassezia restricta CBS 7877.</title>
        <authorList>
            <person name="Morand S.C."/>
            <person name="Bertignac M."/>
            <person name="Iltis A."/>
            <person name="Kolder I."/>
            <person name="Pirovano W."/>
            <person name="Jourdain R."/>
            <person name="Clavaud C."/>
        </authorList>
    </citation>
    <scope>NUCLEOTIDE SEQUENCE [LARGE SCALE GENOMIC DNA]</scope>
    <source>
        <strain evidence="9 10">CBS 7877</strain>
    </source>
</reference>
<dbReference type="AlphaFoldDB" id="A0A3G2S5H4"/>
<dbReference type="Proteomes" id="UP000269793">
    <property type="component" value="Chromosome IV"/>
</dbReference>
<dbReference type="VEuPathDB" id="FungiDB:DNF11_2354"/>
<keyword evidence="5" id="KW-0271">Exosome</keyword>
<evidence type="ECO:0000256" key="5">
    <source>
        <dbReference type="ARBA" id="ARBA00022835"/>
    </source>
</evidence>
<dbReference type="InterPro" id="IPR027408">
    <property type="entry name" value="PNPase/RNase_PH_dom_sf"/>
</dbReference>
<comment type="similarity">
    <text evidence="3">Belongs to the RNase PH family.</text>
</comment>
<dbReference type="SUPFAM" id="SSF54211">
    <property type="entry name" value="Ribosomal protein S5 domain 2-like"/>
    <property type="match status" value="1"/>
</dbReference>
<evidence type="ECO:0000256" key="6">
    <source>
        <dbReference type="ARBA" id="ARBA00042523"/>
    </source>
</evidence>
<dbReference type="EMBL" id="CP033151">
    <property type="protein sequence ID" value="AYO43304.1"/>
    <property type="molecule type" value="Genomic_DNA"/>
</dbReference>
<dbReference type="PANTHER" id="PTHR11097">
    <property type="entry name" value="EXOSOME COMPLEX EXONUCLEASE RIBOSOMAL RNA PROCESSING PROTEIN"/>
    <property type="match status" value="1"/>
</dbReference>
<dbReference type="STRING" id="425264.A0A3G2S5H4"/>
<dbReference type="InterPro" id="IPR036345">
    <property type="entry name" value="ExoRNase_PH_dom2_sf"/>
</dbReference>
<dbReference type="PANTHER" id="PTHR11097:SF8">
    <property type="entry name" value="EXOSOME COMPLEX COMPONENT RRP42"/>
    <property type="match status" value="1"/>
</dbReference>
<dbReference type="GO" id="GO:0005730">
    <property type="term" value="C:nucleolus"/>
    <property type="evidence" value="ECO:0007669"/>
    <property type="project" value="UniProtKB-SubCell"/>
</dbReference>
<feature type="domain" description="Exoribonuclease phosphorolytic" evidence="7">
    <location>
        <begin position="33"/>
        <end position="186"/>
    </location>
</feature>
<evidence type="ECO:0000313" key="9">
    <source>
        <dbReference type="EMBL" id="AYO43304.1"/>
    </source>
</evidence>
<dbReference type="GO" id="GO:0000176">
    <property type="term" value="C:nuclear exosome (RNase complex)"/>
    <property type="evidence" value="ECO:0007669"/>
    <property type="project" value="TreeGrafter"/>
</dbReference>
<proteinExistence type="inferred from homology"/>
<name>A0A3G2S5H4_MALR7</name>